<feature type="transmembrane region" description="Helical" evidence="7">
    <location>
        <begin position="232"/>
        <end position="254"/>
    </location>
</feature>
<organism evidence="8 9">
    <name type="scientific">Solobacterium moorei</name>
    <dbReference type="NCBI Taxonomy" id="102148"/>
    <lineage>
        <taxon>Bacteria</taxon>
        <taxon>Bacillati</taxon>
        <taxon>Bacillota</taxon>
        <taxon>Erysipelotrichia</taxon>
        <taxon>Erysipelotrichales</taxon>
        <taxon>Erysipelotrichaceae</taxon>
        <taxon>Solobacterium</taxon>
    </lineage>
</organism>
<comment type="subcellular location">
    <subcellularLocation>
        <location evidence="1">Cell membrane</location>
        <topology evidence="1">Multi-pass membrane protein</topology>
    </subcellularLocation>
</comment>
<sequence>MVEGNSLKLILQFAIPLLLGNLFQQTYNVADAAIVGQTLGPEALAAVGATSSVQFLVLGFCIGTMAGFAVPIAQRFGANDPKGMQRFEFQGCVWTFVIAVILTAATCFFCPLILDLLRVPSEIYQDTYNYIIIIFIGLPFTLLYNYLSSILRAIGDSKTPFIFLAISAVLNIFLDIFCIINLKWGVAGAAIATVFSQAVSGVLCLILIVMRFPILHIHSEERKFDPELSKRLLIMGIPMGLQYSITAIGSMIMQSANNSLGTVYVSAFTAGIKIKQFLLCPFDALATAVSTFVSQNYGAKKEDRIKEGLRKGTYVGVAYGVLSGIFMILFGKVLSTLFITGDETVLSAAALYLRRMGYAWWLLGILNVVRMSIQGLGYAMRAIYCGVVEMICRTAVCVLLVADFGYNAITWADQSAWLGAVLYLIPVTIITMRDISEQIHNEVNADILMK</sequence>
<dbReference type="InterPro" id="IPR052031">
    <property type="entry name" value="Membrane_Transporter-Flippase"/>
</dbReference>
<name>A0A412PJ17_9FIRM</name>
<dbReference type="AlphaFoldDB" id="A0A412PJ17"/>
<feature type="transmembrane region" description="Helical" evidence="7">
    <location>
        <begin position="56"/>
        <end position="73"/>
    </location>
</feature>
<dbReference type="CDD" id="cd13138">
    <property type="entry name" value="MATE_yoeA_like"/>
    <property type="match status" value="1"/>
</dbReference>
<dbReference type="NCBIfam" id="TIGR00797">
    <property type="entry name" value="matE"/>
    <property type="match status" value="1"/>
</dbReference>
<dbReference type="GO" id="GO:0015297">
    <property type="term" value="F:antiporter activity"/>
    <property type="evidence" value="ECO:0007669"/>
    <property type="project" value="InterPro"/>
</dbReference>
<dbReference type="PANTHER" id="PTHR43549">
    <property type="entry name" value="MULTIDRUG RESISTANCE PROTEIN YPNP-RELATED"/>
    <property type="match status" value="1"/>
</dbReference>
<evidence type="ECO:0000256" key="4">
    <source>
        <dbReference type="ARBA" id="ARBA00022692"/>
    </source>
</evidence>
<comment type="caution">
    <text evidence="8">The sequence shown here is derived from an EMBL/GenBank/DDBJ whole genome shotgun (WGS) entry which is preliminary data.</text>
</comment>
<evidence type="ECO:0000256" key="7">
    <source>
        <dbReference type="SAM" id="Phobius"/>
    </source>
</evidence>
<feature type="transmembrane region" description="Helical" evidence="7">
    <location>
        <begin position="358"/>
        <end position="379"/>
    </location>
</feature>
<dbReference type="EMBL" id="QRWX01000001">
    <property type="protein sequence ID" value="RGT58143.1"/>
    <property type="molecule type" value="Genomic_DNA"/>
</dbReference>
<keyword evidence="5 7" id="KW-1133">Transmembrane helix</keyword>
<evidence type="ECO:0000256" key="2">
    <source>
        <dbReference type="ARBA" id="ARBA00022448"/>
    </source>
</evidence>
<keyword evidence="3" id="KW-1003">Cell membrane</keyword>
<dbReference type="Pfam" id="PF01554">
    <property type="entry name" value="MatE"/>
    <property type="match status" value="2"/>
</dbReference>
<feature type="transmembrane region" description="Helical" evidence="7">
    <location>
        <begin position="159"/>
        <end position="182"/>
    </location>
</feature>
<evidence type="ECO:0000256" key="1">
    <source>
        <dbReference type="ARBA" id="ARBA00004651"/>
    </source>
</evidence>
<feature type="transmembrane region" description="Helical" evidence="7">
    <location>
        <begin position="314"/>
        <end position="338"/>
    </location>
</feature>
<protein>
    <submittedName>
        <fullName evidence="8">MATE family efflux transporter</fullName>
    </submittedName>
</protein>
<dbReference type="PIRSF" id="PIRSF006603">
    <property type="entry name" value="DinF"/>
    <property type="match status" value="1"/>
</dbReference>
<dbReference type="InterPro" id="IPR048279">
    <property type="entry name" value="MdtK-like"/>
</dbReference>
<evidence type="ECO:0000256" key="6">
    <source>
        <dbReference type="ARBA" id="ARBA00023136"/>
    </source>
</evidence>
<feature type="transmembrane region" description="Helical" evidence="7">
    <location>
        <begin position="415"/>
        <end position="432"/>
    </location>
</feature>
<feature type="transmembrane region" description="Helical" evidence="7">
    <location>
        <begin position="391"/>
        <end position="409"/>
    </location>
</feature>
<dbReference type="Proteomes" id="UP000284731">
    <property type="component" value="Unassembled WGS sequence"/>
</dbReference>
<keyword evidence="6 7" id="KW-0472">Membrane</keyword>
<accession>A0A412PJ17</accession>
<dbReference type="InterPro" id="IPR002528">
    <property type="entry name" value="MATE_fam"/>
</dbReference>
<proteinExistence type="predicted"/>
<evidence type="ECO:0000313" key="8">
    <source>
        <dbReference type="EMBL" id="RGT58143.1"/>
    </source>
</evidence>
<keyword evidence="2" id="KW-0813">Transport</keyword>
<feature type="transmembrane region" description="Helical" evidence="7">
    <location>
        <begin position="274"/>
        <end position="293"/>
    </location>
</feature>
<gene>
    <name evidence="8" type="ORF">DWX20_02190</name>
</gene>
<evidence type="ECO:0000256" key="5">
    <source>
        <dbReference type="ARBA" id="ARBA00022989"/>
    </source>
</evidence>
<dbReference type="PANTHER" id="PTHR43549:SF3">
    <property type="entry name" value="MULTIDRUG RESISTANCE PROTEIN YPNP-RELATED"/>
    <property type="match status" value="1"/>
</dbReference>
<dbReference type="GO" id="GO:0042910">
    <property type="term" value="F:xenobiotic transmembrane transporter activity"/>
    <property type="evidence" value="ECO:0007669"/>
    <property type="project" value="InterPro"/>
</dbReference>
<dbReference type="GO" id="GO:0005886">
    <property type="term" value="C:plasma membrane"/>
    <property type="evidence" value="ECO:0007669"/>
    <property type="project" value="UniProtKB-SubCell"/>
</dbReference>
<reference evidence="8 9" key="1">
    <citation type="submission" date="2018-08" db="EMBL/GenBank/DDBJ databases">
        <title>A genome reference for cultivated species of the human gut microbiota.</title>
        <authorList>
            <person name="Zou Y."/>
            <person name="Xue W."/>
            <person name="Luo G."/>
        </authorList>
    </citation>
    <scope>NUCLEOTIDE SEQUENCE [LARGE SCALE GENOMIC DNA]</scope>
    <source>
        <strain evidence="8 9">AF18-46</strain>
    </source>
</reference>
<evidence type="ECO:0000256" key="3">
    <source>
        <dbReference type="ARBA" id="ARBA00022475"/>
    </source>
</evidence>
<evidence type="ECO:0000313" key="9">
    <source>
        <dbReference type="Proteomes" id="UP000284731"/>
    </source>
</evidence>
<feature type="transmembrane region" description="Helical" evidence="7">
    <location>
        <begin position="93"/>
        <end position="116"/>
    </location>
</feature>
<keyword evidence="4 7" id="KW-0812">Transmembrane</keyword>
<feature type="transmembrane region" description="Helical" evidence="7">
    <location>
        <begin position="188"/>
        <end position="212"/>
    </location>
</feature>
<feature type="transmembrane region" description="Helical" evidence="7">
    <location>
        <begin position="128"/>
        <end position="147"/>
    </location>
</feature>